<organism evidence="2 3">
    <name type="scientific">Cadophora malorum</name>
    <dbReference type="NCBI Taxonomy" id="108018"/>
    <lineage>
        <taxon>Eukaryota</taxon>
        <taxon>Fungi</taxon>
        <taxon>Dikarya</taxon>
        <taxon>Ascomycota</taxon>
        <taxon>Pezizomycotina</taxon>
        <taxon>Leotiomycetes</taxon>
        <taxon>Helotiales</taxon>
        <taxon>Ploettnerulaceae</taxon>
        <taxon>Cadophora</taxon>
    </lineage>
</organism>
<dbReference type="PROSITE" id="PS51502">
    <property type="entry name" value="S_R_A_B_BARREL"/>
    <property type="match status" value="1"/>
</dbReference>
<keyword evidence="3" id="KW-1185">Reference proteome</keyword>
<dbReference type="SMART" id="SM00886">
    <property type="entry name" value="Dabb"/>
    <property type="match status" value="1"/>
</dbReference>
<dbReference type="Pfam" id="PF07876">
    <property type="entry name" value="Dabb"/>
    <property type="match status" value="1"/>
</dbReference>
<evidence type="ECO:0000259" key="1">
    <source>
        <dbReference type="PROSITE" id="PS51502"/>
    </source>
</evidence>
<dbReference type="OrthoDB" id="3830014at2759"/>
<reference evidence="2" key="1">
    <citation type="submission" date="2021-02" db="EMBL/GenBank/DDBJ databases">
        <title>Genome sequence Cadophora malorum strain M34.</title>
        <authorList>
            <person name="Stefanovic E."/>
            <person name="Vu D."/>
            <person name="Scully C."/>
            <person name="Dijksterhuis J."/>
            <person name="Roader J."/>
            <person name="Houbraken J."/>
        </authorList>
    </citation>
    <scope>NUCLEOTIDE SEQUENCE</scope>
    <source>
        <strain evidence="2">M34</strain>
    </source>
</reference>
<sequence length="108" mass="12096">MSSTKPIQRITLFKIPDVADQEKLLEIYKGMKQNALKDGKPYIISVTAGQGIPSQRDQGYTIAVVSVFKSVEDMVYYDEECEAHKKLKAFAKGVHQGAMMVYFESVTS</sequence>
<dbReference type="InterPro" id="IPR013097">
    <property type="entry name" value="Dabb"/>
</dbReference>
<evidence type="ECO:0000313" key="3">
    <source>
        <dbReference type="Proteomes" id="UP000664132"/>
    </source>
</evidence>
<dbReference type="Proteomes" id="UP000664132">
    <property type="component" value="Unassembled WGS sequence"/>
</dbReference>
<name>A0A8H7W2Y8_9HELO</name>
<comment type="caution">
    <text evidence="2">The sequence shown here is derived from an EMBL/GenBank/DDBJ whole genome shotgun (WGS) entry which is preliminary data.</text>
</comment>
<proteinExistence type="predicted"/>
<protein>
    <recommendedName>
        <fullName evidence="1">Stress-response A/B barrel domain-containing protein</fullName>
    </recommendedName>
</protein>
<feature type="domain" description="Stress-response A/B barrel" evidence="1">
    <location>
        <begin position="7"/>
        <end position="103"/>
    </location>
</feature>
<evidence type="ECO:0000313" key="2">
    <source>
        <dbReference type="EMBL" id="KAG4415826.1"/>
    </source>
</evidence>
<gene>
    <name evidence="2" type="ORF">IFR04_011060</name>
</gene>
<dbReference type="SUPFAM" id="SSF54909">
    <property type="entry name" value="Dimeric alpha+beta barrel"/>
    <property type="match status" value="1"/>
</dbReference>
<dbReference type="EMBL" id="JAFJYH010000207">
    <property type="protein sequence ID" value="KAG4415826.1"/>
    <property type="molecule type" value="Genomic_DNA"/>
</dbReference>
<dbReference type="InterPro" id="IPR011008">
    <property type="entry name" value="Dimeric_a/b-barrel"/>
</dbReference>
<accession>A0A8H7W2Y8</accession>
<dbReference type="Gene3D" id="3.30.70.100">
    <property type="match status" value="1"/>
</dbReference>
<dbReference type="AlphaFoldDB" id="A0A8H7W2Y8"/>